<proteinExistence type="predicted"/>
<evidence type="ECO:0000313" key="1">
    <source>
        <dbReference type="EMBL" id="KPU44136.1"/>
    </source>
</evidence>
<accession>A0A0N8NT86</accession>
<organism evidence="1 2">
    <name type="scientific">Oxobacter pfennigii</name>
    <dbReference type="NCBI Taxonomy" id="36849"/>
    <lineage>
        <taxon>Bacteria</taxon>
        <taxon>Bacillati</taxon>
        <taxon>Bacillota</taxon>
        <taxon>Clostridia</taxon>
        <taxon>Eubacteriales</taxon>
        <taxon>Clostridiaceae</taxon>
        <taxon>Oxobacter</taxon>
    </lineage>
</organism>
<evidence type="ECO:0008006" key="3">
    <source>
        <dbReference type="Google" id="ProtNLM"/>
    </source>
</evidence>
<name>A0A0N8NT86_9CLOT</name>
<reference evidence="1 2" key="1">
    <citation type="submission" date="2015-09" db="EMBL/GenBank/DDBJ databases">
        <title>Genome sequence of Oxobacter pfennigii DSM 3222.</title>
        <authorList>
            <person name="Poehlein A."/>
            <person name="Bengelsdorf F.R."/>
            <person name="Schiel-Bengelsdorf B."/>
            <person name="Duerre P."/>
            <person name="Daniel R."/>
        </authorList>
    </citation>
    <scope>NUCLEOTIDE SEQUENCE [LARGE SCALE GENOMIC DNA]</scope>
    <source>
        <strain evidence="1 2">DSM 3222</strain>
    </source>
</reference>
<protein>
    <recommendedName>
        <fullName evidence="3">Gylcosyl hydrolase 115 C-terminal domain-containing protein</fullName>
    </recommendedName>
</protein>
<dbReference type="EMBL" id="LKET01000032">
    <property type="protein sequence ID" value="KPU44136.1"/>
    <property type="molecule type" value="Genomic_DNA"/>
</dbReference>
<keyword evidence="2" id="KW-1185">Reference proteome</keyword>
<evidence type="ECO:0000313" key="2">
    <source>
        <dbReference type="Proteomes" id="UP000050326"/>
    </source>
</evidence>
<dbReference type="RefSeq" id="WP_054875333.1">
    <property type="nucleotide sequence ID" value="NZ_LKET01000032.1"/>
</dbReference>
<comment type="caution">
    <text evidence="1">The sequence shown here is derived from an EMBL/GenBank/DDBJ whole genome shotgun (WGS) entry which is preliminary data.</text>
</comment>
<gene>
    <name evidence="1" type="ORF">OXPF_23030</name>
</gene>
<sequence length="126" mass="14401">MDVAIKFPICNIIACEDIAINSEQKMYICNPFTGSSGKIMKRFFTYTVIQGIPNGEQIFKIQLLDSGNKLVKQTDETKVKVEENLIRAKTQWTNIMFQQSGEHSLRVLLKCNNFFEVIGSSNLYIK</sequence>
<dbReference type="Proteomes" id="UP000050326">
    <property type="component" value="Unassembled WGS sequence"/>
</dbReference>
<dbReference type="STRING" id="36849.OXPF_23030"/>
<dbReference type="AlphaFoldDB" id="A0A0N8NT86"/>